<evidence type="ECO:0000256" key="6">
    <source>
        <dbReference type="ARBA" id="ARBA00022833"/>
    </source>
</evidence>
<dbReference type="Gene3D" id="3.40.630.10">
    <property type="entry name" value="Zn peptidases"/>
    <property type="match status" value="1"/>
</dbReference>
<sequence length="644" mass="68379">MRHHLAALLATTAAFSAAPALADDFGDYAQDTIETLVFDYPGRFTGSTVFPNAADYMAGRLSVGDATAFRQVFDTSAGSSQNVIVEMPGETDAYILVGAHFDTAGTHADLQGVDDNSSGAAVLTELAGHMSGLDTETGLVFNAFGAEEIGLVGSRHYLDQMTAEQRDNLAGMINIDSLITGDFMYAHAGTNYLANPQLKSLWTRIHAIADELDIDLRSNPGLNEHYPVDTGCCSDAAPYEALDIPILWMEATNWELGDLDGYTQTDNPKIPGGATWHNPELDNWDVLTDALGEDRIPQRMHDYTLLLTRLLVEETGADLIASSRNASIAAAQMADQVTRQQDDLMAYSLRSARGRLTAPGQIGRFTPTVSVEGLARPGDSEDFGIDGGNALAAHLGGFWQFSDTLSVGGNLSYQRSKDDLSEGGDMTAKGAAIGVDMAWRRDATWAVAGLNYAKTGLEGNRTFSMLSGLGVEILRRDFDLDTDAYTLGASVEGGYDFGDTAGLSYGPVAGLDYARSRIAGFTESGADRRATGYAEQDYESLELQLGGQARQMVSLGGNDVTLSARAAYIRELADGAPEIAAITDSNGTTRNVLIAGSDDSFGRIGVAAETQFTPNALGWLSLDGRVGHDAGSQTTVGAGVAVRF</sequence>
<dbReference type="Pfam" id="PF03797">
    <property type="entry name" value="Autotransporter"/>
    <property type="match status" value="1"/>
</dbReference>
<dbReference type="GO" id="GO:0046872">
    <property type="term" value="F:metal ion binding"/>
    <property type="evidence" value="ECO:0007669"/>
    <property type="project" value="UniProtKB-KW"/>
</dbReference>
<evidence type="ECO:0000259" key="8">
    <source>
        <dbReference type="PROSITE" id="PS51208"/>
    </source>
</evidence>
<dbReference type="InterPro" id="IPR036709">
    <property type="entry name" value="Autotransporte_beta_dom_sf"/>
</dbReference>
<evidence type="ECO:0000256" key="3">
    <source>
        <dbReference type="ARBA" id="ARBA00022723"/>
    </source>
</evidence>
<evidence type="ECO:0000256" key="1">
    <source>
        <dbReference type="ARBA" id="ARBA00022438"/>
    </source>
</evidence>
<evidence type="ECO:0000256" key="5">
    <source>
        <dbReference type="ARBA" id="ARBA00022801"/>
    </source>
</evidence>
<dbReference type="SUPFAM" id="SSF53187">
    <property type="entry name" value="Zn-dependent exopeptidases"/>
    <property type="match status" value="1"/>
</dbReference>
<dbReference type="Gene3D" id="2.40.128.130">
    <property type="entry name" value="Autotransporter beta-domain"/>
    <property type="match status" value="1"/>
</dbReference>
<dbReference type="InterPro" id="IPR005546">
    <property type="entry name" value="Autotransporte_beta"/>
</dbReference>
<dbReference type="SUPFAM" id="SSF103515">
    <property type="entry name" value="Autotransporter"/>
    <property type="match status" value="1"/>
</dbReference>
<accession>A0A926GFC7</accession>
<dbReference type="RefSeq" id="WP_187792816.1">
    <property type="nucleotide sequence ID" value="NZ_JACOQL010000002.1"/>
</dbReference>
<dbReference type="InterPro" id="IPR006315">
    <property type="entry name" value="OM_autotransptr_brl_dom"/>
</dbReference>
<evidence type="ECO:0000256" key="7">
    <source>
        <dbReference type="SAM" id="SignalP"/>
    </source>
</evidence>
<evidence type="ECO:0000256" key="2">
    <source>
        <dbReference type="ARBA" id="ARBA00022670"/>
    </source>
</evidence>
<comment type="caution">
    <text evidence="9">The sequence shown here is derived from an EMBL/GenBank/DDBJ whole genome shotgun (WGS) entry which is preliminary data.</text>
</comment>
<protein>
    <submittedName>
        <fullName evidence="9">M28 family peptidase</fullName>
    </submittedName>
</protein>
<dbReference type="SMART" id="SM00869">
    <property type="entry name" value="Autotransporter"/>
    <property type="match status" value="1"/>
</dbReference>
<dbReference type="GO" id="GO:0004177">
    <property type="term" value="F:aminopeptidase activity"/>
    <property type="evidence" value="ECO:0007669"/>
    <property type="project" value="UniProtKB-KW"/>
</dbReference>
<dbReference type="AlphaFoldDB" id="A0A926GFC7"/>
<dbReference type="InterPro" id="IPR045175">
    <property type="entry name" value="M28_fam"/>
</dbReference>
<evidence type="ECO:0000256" key="4">
    <source>
        <dbReference type="ARBA" id="ARBA00022729"/>
    </source>
</evidence>
<dbReference type="GO" id="GO:0006508">
    <property type="term" value="P:proteolysis"/>
    <property type="evidence" value="ECO:0007669"/>
    <property type="project" value="UniProtKB-KW"/>
</dbReference>
<keyword evidence="3" id="KW-0479">Metal-binding</keyword>
<feature type="signal peptide" evidence="7">
    <location>
        <begin position="1"/>
        <end position="22"/>
    </location>
</feature>
<dbReference type="GO" id="GO:0019867">
    <property type="term" value="C:outer membrane"/>
    <property type="evidence" value="ECO:0007669"/>
    <property type="project" value="InterPro"/>
</dbReference>
<dbReference type="EMBL" id="JACOQL010000002">
    <property type="protein sequence ID" value="MBC9246319.1"/>
    <property type="molecule type" value="Genomic_DNA"/>
</dbReference>
<keyword evidence="5" id="KW-0378">Hydrolase</keyword>
<dbReference type="NCBIfam" id="TIGR01414">
    <property type="entry name" value="autotrans_barl"/>
    <property type="match status" value="1"/>
</dbReference>
<keyword evidence="2" id="KW-0645">Protease</keyword>
<dbReference type="PROSITE" id="PS51208">
    <property type="entry name" value="AUTOTRANSPORTER"/>
    <property type="match status" value="1"/>
</dbReference>
<feature type="chain" id="PRO_5037987735" evidence="7">
    <location>
        <begin position="23"/>
        <end position="644"/>
    </location>
</feature>
<evidence type="ECO:0000313" key="9">
    <source>
        <dbReference type="EMBL" id="MBC9246319.1"/>
    </source>
</evidence>
<organism evidence="9 10">
    <name type="scientific">Paracoccus amoyensis</name>
    <dbReference type="NCBI Taxonomy" id="2760093"/>
    <lineage>
        <taxon>Bacteria</taxon>
        <taxon>Pseudomonadati</taxon>
        <taxon>Pseudomonadota</taxon>
        <taxon>Alphaproteobacteria</taxon>
        <taxon>Rhodobacterales</taxon>
        <taxon>Paracoccaceae</taxon>
        <taxon>Paracoccus</taxon>
    </lineage>
</organism>
<gene>
    <name evidence="9" type="ORF">H4P12_06230</name>
</gene>
<keyword evidence="1" id="KW-0031">Aminopeptidase</keyword>
<feature type="domain" description="Autotransporter" evidence="8">
    <location>
        <begin position="362"/>
        <end position="644"/>
    </location>
</feature>
<keyword evidence="4 7" id="KW-0732">Signal</keyword>
<evidence type="ECO:0000313" key="10">
    <source>
        <dbReference type="Proteomes" id="UP000608594"/>
    </source>
</evidence>
<dbReference type="InterPro" id="IPR007484">
    <property type="entry name" value="Peptidase_M28"/>
</dbReference>
<dbReference type="Pfam" id="PF04389">
    <property type="entry name" value="Peptidase_M28"/>
    <property type="match status" value="1"/>
</dbReference>
<dbReference type="GO" id="GO:0008235">
    <property type="term" value="F:metalloexopeptidase activity"/>
    <property type="evidence" value="ECO:0007669"/>
    <property type="project" value="InterPro"/>
</dbReference>
<keyword evidence="10" id="KW-1185">Reference proteome</keyword>
<proteinExistence type="predicted"/>
<keyword evidence="6" id="KW-0862">Zinc</keyword>
<reference evidence="9" key="1">
    <citation type="submission" date="2020-08" db="EMBL/GenBank/DDBJ databases">
        <title>Paracoccus amoyensis sp. nov., isolated from the surface seawater at coast of Xiamen, Fujian.</title>
        <authorList>
            <person name="Lyu L."/>
        </authorList>
    </citation>
    <scope>NUCLEOTIDE SEQUENCE</scope>
    <source>
        <strain evidence="9">11-3</strain>
    </source>
</reference>
<dbReference type="PANTHER" id="PTHR12147">
    <property type="entry name" value="METALLOPEPTIDASE M28 FAMILY MEMBER"/>
    <property type="match status" value="1"/>
</dbReference>
<dbReference type="Proteomes" id="UP000608594">
    <property type="component" value="Unassembled WGS sequence"/>
</dbReference>
<dbReference type="PANTHER" id="PTHR12147:SF56">
    <property type="entry name" value="AMINOPEPTIDASE YDR415C-RELATED"/>
    <property type="match status" value="1"/>
</dbReference>
<name>A0A926GFC7_9RHOB</name>